<keyword evidence="10" id="KW-1185">Reference proteome</keyword>
<organism evidence="9 10">
    <name type="scientific">Ignatzschineria indica</name>
    <dbReference type="NCBI Taxonomy" id="472583"/>
    <lineage>
        <taxon>Bacteria</taxon>
        <taxon>Pseudomonadati</taxon>
        <taxon>Pseudomonadota</taxon>
        <taxon>Gammaproteobacteria</taxon>
        <taxon>Cardiobacteriales</taxon>
        <taxon>Ignatzschineriaceae</taxon>
        <taxon>Ignatzschineria</taxon>
    </lineage>
</organism>
<dbReference type="RefSeq" id="WP_109236003.1">
    <property type="nucleotide sequence ID" value="NZ_BMXZ01000001.1"/>
</dbReference>
<keyword evidence="9" id="KW-0378">Hydrolase</keyword>
<protein>
    <recommendedName>
        <fullName evidence="6">Protein HflC</fullName>
    </recommendedName>
</protein>
<sequence length="352" mass="39844">MRIVTRIVLPIVIIVLLLLSTSLVIVKEWEKGLQLRFGRIVAVYDEPGIYFKLPFIDNVRVFDGRIQTLDTPPEPFLTSEKKNLIVDTFIKWRVIDPEVYYQKVSGNPGIFNRLFEPIVKNNFRAAFGKRDVQTVVGGNVTSKGSKYGDDTSKVIVVDKPSDALSLDPKTLEEIHSEDVDIVIRSKENVVPVIAGQEVDLNNTVRQEIERTILVALSVEAKEYGVEIIDVRINGVELPDDVTDNVFKRMRTERERVATELRSKGEAAYIEKVAEADSNRTILLATAYEEAEKIRGEGDAGAATIYGEAYGQDPEFYSFYRSLEAYKNAFQNDGDLLILDPESDFFKHFQQKQ</sequence>
<dbReference type="InterPro" id="IPR010200">
    <property type="entry name" value="HflC"/>
</dbReference>
<comment type="subcellular location">
    <subcellularLocation>
        <location evidence="1">Membrane</location>
        <topology evidence="1">Single-pass membrane protein</topology>
    </subcellularLocation>
</comment>
<dbReference type="EMBL" id="QEWR01000002">
    <property type="protein sequence ID" value="PWD84882.1"/>
    <property type="molecule type" value="Genomic_DNA"/>
</dbReference>
<evidence type="ECO:0000256" key="2">
    <source>
        <dbReference type="ARBA" id="ARBA00007862"/>
    </source>
</evidence>
<keyword evidence="5 7" id="KW-0472">Membrane</keyword>
<evidence type="ECO:0000256" key="4">
    <source>
        <dbReference type="ARBA" id="ARBA00022989"/>
    </source>
</evidence>
<evidence type="ECO:0000256" key="7">
    <source>
        <dbReference type="SAM" id="Phobius"/>
    </source>
</evidence>
<comment type="similarity">
    <text evidence="2 6">Belongs to the band 7/mec-2 family. HflC subfamily.</text>
</comment>
<dbReference type="PIRSF" id="PIRSF005651">
    <property type="entry name" value="HflC"/>
    <property type="match status" value="1"/>
</dbReference>
<dbReference type="InterPro" id="IPR036013">
    <property type="entry name" value="Band_7/SPFH_dom_sf"/>
</dbReference>
<dbReference type="InterPro" id="IPR001107">
    <property type="entry name" value="Band_7"/>
</dbReference>
<dbReference type="Gene3D" id="3.30.479.30">
    <property type="entry name" value="Band 7 domain"/>
    <property type="match status" value="2"/>
</dbReference>
<reference evidence="9 10" key="1">
    <citation type="journal article" date="2018" name="Genome Announc.">
        <title>Ignatzschineria cameli sp. nov., isolated from necrotic foot tissue of dromedaries (Camelus dromedarius) and associated maggots (Wohlfahrtia species) in Dubai.</title>
        <authorList>
            <person name="Tsang C.C."/>
            <person name="Tang J.Y."/>
            <person name="Fong J.Y."/>
            <person name="Kinne J."/>
            <person name="Lee H.H."/>
            <person name="Joseph M."/>
            <person name="Jose S."/>
            <person name="Schuster R.K."/>
            <person name="Tang Y."/>
            <person name="Sivakumar S."/>
            <person name="Chen J.H."/>
            <person name="Teng J.L."/>
            <person name="Lau S.K."/>
            <person name="Wernery U."/>
            <person name="Woo P.C."/>
        </authorList>
    </citation>
    <scope>NUCLEOTIDE SEQUENCE [LARGE SCALE GENOMIC DNA]</scope>
    <source>
        <strain evidence="9 10">KCTC 22643</strain>
    </source>
</reference>
<keyword evidence="9" id="KW-0645">Protease</keyword>
<dbReference type="PANTHER" id="PTHR42911">
    <property type="entry name" value="MODULATOR OF FTSH PROTEASE HFLC"/>
    <property type="match status" value="1"/>
</dbReference>
<proteinExistence type="inferred from homology"/>
<keyword evidence="3 7" id="KW-0812">Transmembrane</keyword>
<dbReference type="GO" id="GO:0008233">
    <property type="term" value="F:peptidase activity"/>
    <property type="evidence" value="ECO:0007669"/>
    <property type="project" value="UniProtKB-KW"/>
</dbReference>
<dbReference type="SUPFAM" id="SSF117892">
    <property type="entry name" value="Band 7/SPFH domain"/>
    <property type="match status" value="2"/>
</dbReference>
<feature type="transmembrane region" description="Helical" evidence="7">
    <location>
        <begin position="7"/>
        <end position="26"/>
    </location>
</feature>
<dbReference type="PANTHER" id="PTHR42911:SF1">
    <property type="entry name" value="MODULATOR OF FTSH PROTEASE HFLC"/>
    <property type="match status" value="1"/>
</dbReference>
<accession>A0A2U2ANV5</accession>
<evidence type="ECO:0000313" key="10">
    <source>
        <dbReference type="Proteomes" id="UP000244948"/>
    </source>
</evidence>
<dbReference type="CDD" id="cd03405">
    <property type="entry name" value="SPFH_HflC"/>
    <property type="match status" value="1"/>
</dbReference>
<dbReference type="Proteomes" id="UP000244948">
    <property type="component" value="Unassembled WGS sequence"/>
</dbReference>
<evidence type="ECO:0000259" key="8">
    <source>
        <dbReference type="SMART" id="SM00244"/>
    </source>
</evidence>
<dbReference type="GO" id="GO:0016020">
    <property type="term" value="C:membrane"/>
    <property type="evidence" value="ECO:0007669"/>
    <property type="project" value="UniProtKB-SubCell"/>
</dbReference>
<dbReference type="AlphaFoldDB" id="A0A2U2ANV5"/>
<evidence type="ECO:0000256" key="1">
    <source>
        <dbReference type="ARBA" id="ARBA00004167"/>
    </source>
</evidence>
<name>A0A2U2ANV5_9GAMM</name>
<dbReference type="Pfam" id="PF01145">
    <property type="entry name" value="Band_7"/>
    <property type="match status" value="2"/>
</dbReference>
<evidence type="ECO:0000256" key="6">
    <source>
        <dbReference type="PIRNR" id="PIRNR005651"/>
    </source>
</evidence>
<evidence type="ECO:0000256" key="5">
    <source>
        <dbReference type="ARBA" id="ARBA00023136"/>
    </source>
</evidence>
<dbReference type="NCBIfam" id="TIGR01932">
    <property type="entry name" value="hflC"/>
    <property type="match status" value="1"/>
</dbReference>
<keyword evidence="4 7" id="KW-1133">Transmembrane helix</keyword>
<evidence type="ECO:0000256" key="3">
    <source>
        <dbReference type="ARBA" id="ARBA00022692"/>
    </source>
</evidence>
<evidence type="ECO:0000313" key="9">
    <source>
        <dbReference type="EMBL" id="PWD84882.1"/>
    </source>
</evidence>
<comment type="function">
    <text evidence="6">HflC and HflK could regulate a protease.</text>
</comment>
<feature type="domain" description="Band 7" evidence="8">
    <location>
        <begin position="21"/>
        <end position="249"/>
    </location>
</feature>
<dbReference type="GO" id="GO:0006508">
    <property type="term" value="P:proteolysis"/>
    <property type="evidence" value="ECO:0007669"/>
    <property type="project" value="UniProtKB-KW"/>
</dbReference>
<gene>
    <name evidence="9" type="primary">hflC</name>
    <name evidence="9" type="ORF">DC082_04995</name>
</gene>
<dbReference type="SMART" id="SM00244">
    <property type="entry name" value="PHB"/>
    <property type="match status" value="1"/>
</dbReference>
<comment type="caution">
    <text evidence="9">The sequence shown here is derived from an EMBL/GenBank/DDBJ whole genome shotgun (WGS) entry which is preliminary data.</text>
</comment>